<organism evidence="6 7">
    <name type="scientific">Lupinus luteus</name>
    <name type="common">European yellow lupine</name>
    <dbReference type="NCBI Taxonomy" id="3873"/>
    <lineage>
        <taxon>Eukaryota</taxon>
        <taxon>Viridiplantae</taxon>
        <taxon>Streptophyta</taxon>
        <taxon>Embryophyta</taxon>
        <taxon>Tracheophyta</taxon>
        <taxon>Spermatophyta</taxon>
        <taxon>Magnoliopsida</taxon>
        <taxon>eudicotyledons</taxon>
        <taxon>Gunneridae</taxon>
        <taxon>Pentapetalae</taxon>
        <taxon>rosids</taxon>
        <taxon>fabids</taxon>
        <taxon>Fabales</taxon>
        <taxon>Fabaceae</taxon>
        <taxon>Papilionoideae</taxon>
        <taxon>50 kb inversion clade</taxon>
        <taxon>genistoids sensu lato</taxon>
        <taxon>core genistoids</taxon>
        <taxon>Genisteae</taxon>
        <taxon>Lupinus</taxon>
    </lineage>
</organism>
<dbReference type="Pfam" id="PF07011">
    <property type="entry name" value="Elf4"/>
    <property type="match status" value="1"/>
</dbReference>
<gene>
    <name evidence="6" type="ORF">LLUT_LOCUS31112</name>
</gene>
<protein>
    <recommendedName>
        <fullName evidence="5">Protein EARLY FLOWERING 4 domain-containing protein</fullName>
    </recommendedName>
</protein>
<dbReference type="GO" id="GO:0048511">
    <property type="term" value="P:rhythmic process"/>
    <property type="evidence" value="ECO:0007669"/>
    <property type="project" value="UniProtKB-KW"/>
</dbReference>
<dbReference type="InterPro" id="IPR009741">
    <property type="entry name" value="EARLY_FLOWERING_4_dom"/>
</dbReference>
<proteinExistence type="inferred from homology"/>
<dbReference type="PANTHER" id="PTHR33469:SF16">
    <property type="entry name" value="PROTEIN ELF4-LIKE 4"/>
    <property type="match status" value="1"/>
</dbReference>
<dbReference type="GO" id="GO:0042753">
    <property type="term" value="P:positive regulation of circadian rhythm"/>
    <property type="evidence" value="ECO:0007669"/>
    <property type="project" value="InterPro"/>
</dbReference>
<dbReference type="Proteomes" id="UP001497480">
    <property type="component" value="Unassembled WGS sequence"/>
</dbReference>
<evidence type="ECO:0000256" key="1">
    <source>
        <dbReference type="ARBA" id="ARBA00004123"/>
    </source>
</evidence>
<dbReference type="PANTHER" id="PTHR33469">
    <property type="entry name" value="PROTEIN ELF4-LIKE 4"/>
    <property type="match status" value="1"/>
</dbReference>
<comment type="similarity">
    <text evidence="2">Belongs to the EARLY FLOWERING 4 family.</text>
</comment>
<dbReference type="GO" id="GO:0009649">
    <property type="term" value="P:entrainment of circadian clock"/>
    <property type="evidence" value="ECO:0007669"/>
    <property type="project" value="TreeGrafter"/>
</dbReference>
<evidence type="ECO:0000256" key="3">
    <source>
        <dbReference type="ARBA" id="ARBA00023108"/>
    </source>
</evidence>
<evidence type="ECO:0000256" key="2">
    <source>
        <dbReference type="ARBA" id="ARBA00009514"/>
    </source>
</evidence>
<accession>A0AAV1Y7X0</accession>
<dbReference type="GO" id="GO:0005634">
    <property type="term" value="C:nucleus"/>
    <property type="evidence" value="ECO:0007669"/>
    <property type="project" value="UniProtKB-SubCell"/>
</dbReference>
<evidence type="ECO:0000256" key="4">
    <source>
        <dbReference type="ARBA" id="ARBA00023242"/>
    </source>
</evidence>
<feature type="domain" description="Protein EARLY FLOWERING 4" evidence="5">
    <location>
        <begin position="43"/>
        <end position="102"/>
    </location>
</feature>
<comment type="caution">
    <text evidence="6">The sequence shown here is derived from an EMBL/GenBank/DDBJ whole genome shotgun (WGS) entry which is preliminary data.</text>
</comment>
<keyword evidence="7" id="KW-1185">Reference proteome</keyword>
<dbReference type="EMBL" id="CAXHTB010000022">
    <property type="protein sequence ID" value="CAL0330052.1"/>
    <property type="molecule type" value="Genomic_DNA"/>
</dbReference>
<evidence type="ECO:0000313" key="6">
    <source>
        <dbReference type="EMBL" id="CAL0330052.1"/>
    </source>
</evidence>
<evidence type="ECO:0000313" key="7">
    <source>
        <dbReference type="Proteomes" id="UP001497480"/>
    </source>
</evidence>
<keyword evidence="4" id="KW-0539">Nucleus</keyword>
<dbReference type="InterPro" id="IPR040462">
    <property type="entry name" value="EARLY_FLOWERING_4"/>
</dbReference>
<keyword evidence="3" id="KW-0090">Biological rhythms</keyword>
<name>A0AAV1Y7X0_LUPLU</name>
<evidence type="ECO:0000259" key="5">
    <source>
        <dbReference type="Pfam" id="PF07011"/>
    </source>
</evidence>
<sequence length="123" mass="14294">MILIPVPLCYYQTVCVFASVLVSEVSFEEWRVTHSLVLAMVQRWVAQTFHSRFVQVQNILGHNRMFINETNWNYEPKVPDNLSKNADLIREFNNTVRRVADLIPADPLIEEVPTVELFICSDL</sequence>
<reference evidence="6 7" key="1">
    <citation type="submission" date="2024-03" db="EMBL/GenBank/DDBJ databases">
        <authorList>
            <person name="Martinez-Hernandez J."/>
        </authorList>
    </citation>
    <scope>NUCLEOTIDE SEQUENCE [LARGE SCALE GENOMIC DNA]</scope>
</reference>
<comment type="subcellular location">
    <subcellularLocation>
        <location evidence="1">Nucleus</location>
    </subcellularLocation>
</comment>
<dbReference type="AlphaFoldDB" id="A0AAV1Y7X0"/>